<organism evidence="9 10">
    <name type="scientific">Pelagimonas varians</name>
    <dbReference type="NCBI Taxonomy" id="696760"/>
    <lineage>
        <taxon>Bacteria</taxon>
        <taxon>Pseudomonadati</taxon>
        <taxon>Pseudomonadota</taxon>
        <taxon>Alphaproteobacteria</taxon>
        <taxon>Rhodobacterales</taxon>
        <taxon>Roseobacteraceae</taxon>
        <taxon>Pelagimonas</taxon>
    </lineage>
</organism>
<evidence type="ECO:0000313" key="9">
    <source>
        <dbReference type="EMBL" id="SMX45776.1"/>
    </source>
</evidence>
<keyword evidence="10" id="KW-1185">Reference proteome</keyword>
<dbReference type="GO" id="GO:0005886">
    <property type="term" value="C:plasma membrane"/>
    <property type="evidence" value="ECO:0007669"/>
    <property type="project" value="UniProtKB-SubCell"/>
</dbReference>
<dbReference type="SUPFAM" id="SSF161098">
    <property type="entry name" value="MetI-like"/>
    <property type="match status" value="1"/>
</dbReference>
<dbReference type="CDD" id="cd06261">
    <property type="entry name" value="TM_PBP2"/>
    <property type="match status" value="1"/>
</dbReference>
<keyword evidence="5 7" id="KW-1133">Transmembrane helix</keyword>
<reference evidence="9 10" key="1">
    <citation type="submission" date="2017-05" db="EMBL/GenBank/DDBJ databases">
        <authorList>
            <person name="Song R."/>
            <person name="Chenine A.L."/>
            <person name="Ruprecht R.M."/>
        </authorList>
    </citation>
    <scope>NUCLEOTIDE SEQUENCE [LARGE SCALE GENOMIC DNA]</scope>
    <source>
        <strain evidence="9 10">CECT 8663</strain>
    </source>
</reference>
<dbReference type="PROSITE" id="PS50928">
    <property type="entry name" value="ABC_TM1"/>
    <property type="match status" value="1"/>
</dbReference>
<feature type="transmembrane region" description="Helical" evidence="7">
    <location>
        <begin position="109"/>
        <end position="134"/>
    </location>
</feature>
<feature type="domain" description="ABC transmembrane type-1" evidence="8">
    <location>
        <begin position="76"/>
        <end position="268"/>
    </location>
</feature>
<proteinExistence type="inferred from homology"/>
<evidence type="ECO:0000256" key="7">
    <source>
        <dbReference type="RuleBase" id="RU363032"/>
    </source>
</evidence>
<evidence type="ECO:0000259" key="8">
    <source>
        <dbReference type="PROSITE" id="PS50928"/>
    </source>
</evidence>
<sequence>MSKTPSQFAQYRRTSLYLNGFLLLAVFATLAPFVYIALSSFKTQISLLMGDVWFSPTLYNYNEVLFDRTSDYLQNFANSVLVTSISTFFVVLISFFAGYSLFRMRWPNYVVNLFLIWSMAFNLIPSVSLASAWYGMAREVGLANDYVALILAHITLHLPMALWLLASFFREIPKELEEAAYIDGAGFVTLVRRVIAPLMAPGLVATAILIYVFSWNEFPVALALTNNETGTVPVAIAKYAQEEEIKYTQMAAASVLSALPALFALLFGQRFIVRGITAGAVK</sequence>
<name>A0A238KUP1_9RHOB</name>
<protein>
    <submittedName>
        <fullName evidence="9">Trehalose transport system permease protein SugB</fullName>
    </submittedName>
</protein>
<keyword evidence="6 7" id="KW-0472">Membrane</keyword>
<keyword evidence="2 7" id="KW-0813">Transport</keyword>
<evidence type="ECO:0000256" key="4">
    <source>
        <dbReference type="ARBA" id="ARBA00022692"/>
    </source>
</evidence>
<dbReference type="RefSeq" id="WP_097805593.1">
    <property type="nucleotide sequence ID" value="NZ_FXYH01000012.1"/>
</dbReference>
<dbReference type="InterPro" id="IPR035906">
    <property type="entry name" value="MetI-like_sf"/>
</dbReference>
<dbReference type="OrthoDB" id="9815445at2"/>
<comment type="similarity">
    <text evidence="7">Belongs to the binding-protein-dependent transport system permease family.</text>
</comment>
<evidence type="ECO:0000256" key="3">
    <source>
        <dbReference type="ARBA" id="ARBA00022475"/>
    </source>
</evidence>
<dbReference type="PANTHER" id="PTHR32243:SF18">
    <property type="entry name" value="INNER MEMBRANE ABC TRANSPORTER PERMEASE PROTEIN YCJP"/>
    <property type="match status" value="1"/>
</dbReference>
<dbReference type="Gene3D" id="1.10.3720.10">
    <property type="entry name" value="MetI-like"/>
    <property type="match status" value="1"/>
</dbReference>
<accession>A0A238KUP1</accession>
<dbReference type="AlphaFoldDB" id="A0A238KUP1"/>
<feature type="transmembrane region" description="Helical" evidence="7">
    <location>
        <begin position="80"/>
        <end position="102"/>
    </location>
</feature>
<feature type="transmembrane region" description="Helical" evidence="7">
    <location>
        <begin position="16"/>
        <end position="38"/>
    </location>
</feature>
<dbReference type="InterPro" id="IPR050901">
    <property type="entry name" value="BP-dep_ABC_trans_perm"/>
</dbReference>
<feature type="transmembrane region" description="Helical" evidence="7">
    <location>
        <begin position="146"/>
        <end position="169"/>
    </location>
</feature>
<evidence type="ECO:0000256" key="6">
    <source>
        <dbReference type="ARBA" id="ARBA00023136"/>
    </source>
</evidence>
<dbReference type="PANTHER" id="PTHR32243">
    <property type="entry name" value="MALTOSE TRANSPORT SYSTEM PERMEASE-RELATED"/>
    <property type="match status" value="1"/>
</dbReference>
<dbReference type="Proteomes" id="UP000220836">
    <property type="component" value="Unassembled WGS sequence"/>
</dbReference>
<gene>
    <name evidence="9" type="primary">sugB_5</name>
    <name evidence="9" type="ORF">PEV8663_03111</name>
</gene>
<feature type="transmembrane region" description="Helical" evidence="7">
    <location>
        <begin position="247"/>
        <end position="267"/>
    </location>
</feature>
<dbReference type="GO" id="GO:0055085">
    <property type="term" value="P:transmembrane transport"/>
    <property type="evidence" value="ECO:0007669"/>
    <property type="project" value="InterPro"/>
</dbReference>
<feature type="transmembrane region" description="Helical" evidence="7">
    <location>
        <begin position="190"/>
        <end position="213"/>
    </location>
</feature>
<keyword evidence="3" id="KW-1003">Cell membrane</keyword>
<keyword evidence="4 7" id="KW-0812">Transmembrane</keyword>
<evidence type="ECO:0000313" key="10">
    <source>
        <dbReference type="Proteomes" id="UP000220836"/>
    </source>
</evidence>
<comment type="subcellular location">
    <subcellularLocation>
        <location evidence="1 7">Cell membrane</location>
        <topology evidence="1 7">Multi-pass membrane protein</topology>
    </subcellularLocation>
</comment>
<dbReference type="InterPro" id="IPR000515">
    <property type="entry name" value="MetI-like"/>
</dbReference>
<dbReference type="Pfam" id="PF00528">
    <property type="entry name" value="BPD_transp_1"/>
    <property type="match status" value="1"/>
</dbReference>
<dbReference type="EMBL" id="FXYH01000012">
    <property type="protein sequence ID" value="SMX45776.1"/>
    <property type="molecule type" value="Genomic_DNA"/>
</dbReference>
<evidence type="ECO:0000256" key="5">
    <source>
        <dbReference type="ARBA" id="ARBA00022989"/>
    </source>
</evidence>
<evidence type="ECO:0000256" key="2">
    <source>
        <dbReference type="ARBA" id="ARBA00022448"/>
    </source>
</evidence>
<evidence type="ECO:0000256" key="1">
    <source>
        <dbReference type="ARBA" id="ARBA00004651"/>
    </source>
</evidence>